<accession>A0A1T2LC32</accession>
<dbReference type="RefSeq" id="WP_078476209.1">
    <property type="nucleotide sequence ID" value="NZ_MPRK01000020.1"/>
</dbReference>
<keyword evidence="2" id="KW-1185">Reference proteome</keyword>
<dbReference type="AlphaFoldDB" id="A0A1T2LC32"/>
<evidence type="ECO:0000313" key="2">
    <source>
        <dbReference type="Proteomes" id="UP000190198"/>
    </source>
</evidence>
<comment type="caution">
    <text evidence="1">The sequence shown here is derived from an EMBL/GenBank/DDBJ whole genome shotgun (WGS) entry which is preliminary data.</text>
</comment>
<dbReference type="EMBL" id="MPRK01000020">
    <property type="protein sequence ID" value="OOZ42665.1"/>
    <property type="molecule type" value="Genomic_DNA"/>
</dbReference>
<organism evidence="1 2">
    <name type="scientific">Solemya elarraichensis gill symbiont</name>
    <dbReference type="NCBI Taxonomy" id="1918949"/>
    <lineage>
        <taxon>Bacteria</taxon>
        <taxon>Pseudomonadati</taxon>
        <taxon>Pseudomonadota</taxon>
        <taxon>Gammaproteobacteria</taxon>
        <taxon>sulfur-oxidizing symbionts</taxon>
    </lineage>
</organism>
<gene>
    <name evidence="1" type="ORF">BOW52_02085</name>
</gene>
<sequence length="103" mass="11587">MELTLDTEKFEELQKVFIAEITETVMVKLVEAGLEGQQLEDATASIGFSIASILDDTTRIEADGVVVKPYLTFRGNDDELIHCGENSYTYEFMMGVMKKLFHS</sequence>
<dbReference type="Proteomes" id="UP000190198">
    <property type="component" value="Unassembled WGS sequence"/>
</dbReference>
<name>A0A1T2LC32_9GAMM</name>
<protein>
    <submittedName>
        <fullName evidence="1">Uncharacterized protein</fullName>
    </submittedName>
</protein>
<dbReference type="OrthoDB" id="8852533at2"/>
<evidence type="ECO:0000313" key="1">
    <source>
        <dbReference type="EMBL" id="OOZ42665.1"/>
    </source>
</evidence>
<proteinExistence type="predicted"/>
<reference evidence="1 2" key="1">
    <citation type="submission" date="2016-11" db="EMBL/GenBank/DDBJ databases">
        <title>Mixed transmission modes and dynamic genome evolution in an obligate animal-bacterial symbiosis.</title>
        <authorList>
            <person name="Russell S.L."/>
            <person name="Corbett-Detig R.B."/>
            <person name="Cavanaugh C.M."/>
        </authorList>
    </citation>
    <scope>NUCLEOTIDE SEQUENCE [LARGE SCALE GENOMIC DNA]</scope>
    <source>
        <strain evidence="1">Sp-SM6</strain>
    </source>
</reference>